<proteinExistence type="predicted"/>
<dbReference type="RefSeq" id="YP_009839036.1">
    <property type="nucleotide sequence ID" value="NC_048719.1"/>
</dbReference>
<evidence type="ECO:0000313" key="1">
    <source>
        <dbReference type="EMBL" id="AXG66190.1"/>
    </source>
</evidence>
<protein>
    <submittedName>
        <fullName evidence="1">Uncharacterized protein</fullName>
    </submittedName>
</protein>
<gene>
    <name evidence="1" type="primary">70</name>
    <name evidence="1" type="ORF">SEA_ANNADREAMY_70</name>
</gene>
<reference evidence="1 2" key="1">
    <citation type="submission" date="2018-06" db="EMBL/GenBank/DDBJ databases">
        <authorList>
            <person name="Moussa A."/>
            <person name="Couoh J.M."/>
            <person name="Harbem L."/>
            <person name="Okocha J.C."/>
            <person name="Taylor D."/>
            <person name="Teutsch A.B."/>
            <person name="Smith B.R."/>
            <person name="Suri N."/>
            <person name="Layton S.R."/>
            <person name="Kim T."/>
            <person name="Hughes L.E."/>
            <person name="Garlena R.A."/>
            <person name="Russell D.A."/>
            <person name="Pope W.H."/>
            <person name="Jacobs-Sera D."/>
            <person name="Hatfull G.F."/>
        </authorList>
    </citation>
    <scope>NUCLEOTIDE SEQUENCE [LARGE SCALE GENOMIC DNA]</scope>
</reference>
<evidence type="ECO:0000313" key="2">
    <source>
        <dbReference type="Proteomes" id="UP000259354"/>
    </source>
</evidence>
<sequence length="94" mass="10894">MKTCAYAECGQQFEAKTHNQRYCSDDCCRKATNARLMEQYYEKKARRQGHIRVCNTPECNTRLNRYNDSNVCGKCEAEQKAKARTELLLTFSGI</sequence>
<name>A0A345GTB8_9CAUD</name>
<organism evidence="1 2">
    <name type="scientific">Streptomyces phage Annadreamy</name>
    <dbReference type="NCBI Taxonomy" id="2250335"/>
    <lineage>
        <taxon>Viruses</taxon>
        <taxon>Duplodnaviria</taxon>
        <taxon>Heunggongvirae</taxon>
        <taxon>Uroviricota</taxon>
        <taxon>Caudoviricetes</taxon>
        <taxon>Stanwilliamsviridae</taxon>
        <taxon>Loccivirinae</taxon>
        <taxon>Annadreamyvirus</taxon>
        <taxon>Annadreamyvirus annadreamy</taxon>
    </lineage>
</organism>
<accession>A0A345GTB8</accession>
<dbReference type="Proteomes" id="UP000259354">
    <property type="component" value="Segment"/>
</dbReference>
<keyword evidence="2" id="KW-1185">Reference proteome</keyword>
<dbReference type="EMBL" id="MH536811">
    <property type="protein sequence ID" value="AXG66190.1"/>
    <property type="molecule type" value="Genomic_DNA"/>
</dbReference>
<dbReference type="KEGG" id="vg:55609213"/>
<dbReference type="GeneID" id="55609213"/>